<dbReference type="EMBL" id="JFZT01000019">
    <property type="protein sequence ID" value="EZQ10894.1"/>
    <property type="molecule type" value="Genomic_DNA"/>
</dbReference>
<reference evidence="1 2" key="1">
    <citation type="submission" date="2014-03" db="EMBL/GenBank/DDBJ databases">
        <title>Draft genome sequence of the novel thermoacidophilic archaea Acidianus copahuensis ALE1 strain, isolated from Copahue volcanic area in Neuquen Argentina.</title>
        <authorList>
            <person name="Urbieta M.S."/>
            <person name="Rascovan N."/>
            <person name="Castro C."/>
            <person name="Revale S."/>
            <person name="Giaveno M.A."/>
            <person name="Vazquez M.P."/>
            <person name="Donati E.R."/>
        </authorList>
    </citation>
    <scope>NUCLEOTIDE SEQUENCE [LARGE SCALE GENOMIC DNA]</scope>
    <source>
        <strain evidence="1 2">ALE1</strain>
    </source>
</reference>
<evidence type="ECO:0000313" key="1">
    <source>
        <dbReference type="EMBL" id="EZQ10894.1"/>
    </source>
</evidence>
<name>A0A031LTR7_9CREN</name>
<accession>A0A031LTR7</accession>
<dbReference type="STRING" id="1160895.CM19_03185"/>
<keyword evidence="2" id="KW-1185">Reference proteome</keyword>
<dbReference type="AlphaFoldDB" id="A0A031LTR7"/>
<dbReference type="Proteomes" id="UP000024332">
    <property type="component" value="Unassembled WGS sequence"/>
</dbReference>
<evidence type="ECO:0000313" key="2">
    <source>
        <dbReference type="Proteomes" id="UP000024332"/>
    </source>
</evidence>
<protein>
    <submittedName>
        <fullName evidence="1">Uncharacterized protein</fullName>
    </submittedName>
</protein>
<comment type="caution">
    <text evidence="1">The sequence shown here is derived from an EMBL/GenBank/DDBJ whole genome shotgun (WGS) entry which is preliminary data.</text>
</comment>
<gene>
    <name evidence="1" type="ORF">CM19_03185</name>
</gene>
<proteinExistence type="predicted"/>
<sequence length="67" mass="7845">MSLGYTVSQKKKVVIGNHVITFKRRKRGEEYLYIVEEYFMGKLTRRGIFSEYSNAVMYAGNIIYALL</sequence>
<organism evidence="1 2">
    <name type="scientific">Candidatus Acidianus copahuensis</name>
    <dbReference type="NCBI Taxonomy" id="1160895"/>
    <lineage>
        <taxon>Archaea</taxon>
        <taxon>Thermoproteota</taxon>
        <taxon>Thermoprotei</taxon>
        <taxon>Sulfolobales</taxon>
        <taxon>Sulfolobaceae</taxon>
        <taxon>Acidianus</taxon>
    </lineage>
</organism>